<name>A0A382PCX3_9ZZZZ</name>
<sequence length="31" mass="3427">MRKILSTLSSALVIFAALFSYNTVAKSAEFF</sequence>
<gene>
    <name evidence="1" type="ORF">METZ01_LOCUS322585</name>
</gene>
<reference evidence="1" key="1">
    <citation type="submission" date="2018-05" db="EMBL/GenBank/DDBJ databases">
        <authorList>
            <person name="Lanie J.A."/>
            <person name="Ng W.-L."/>
            <person name="Kazmierczak K.M."/>
            <person name="Andrzejewski T.M."/>
            <person name="Davidsen T.M."/>
            <person name="Wayne K.J."/>
            <person name="Tettelin H."/>
            <person name="Glass J.I."/>
            <person name="Rusch D."/>
            <person name="Podicherti R."/>
            <person name="Tsui H.-C.T."/>
            <person name="Winkler M.E."/>
        </authorList>
    </citation>
    <scope>NUCLEOTIDE SEQUENCE</scope>
</reference>
<organism evidence="1">
    <name type="scientific">marine metagenome</name>
    <dbReference type="NCBI Taxonomy" id="408172"/>
    <lineage>
        <taxon>unclassified sequences</taxon>
        <taxon>metagenomes</taxon>
        <taxon>ecological metagenomes</taxon>
    </lineage>
</organism>
<evidence type="ECO:0000313" key="1">
    <source>
        <dbReference type="EMBL" id="SVC69731.1"/>
    </source>
</evidence>
<protein>
    <submittedName>
        <fullName evidence="1">Uncharacterized protein</fullName>
    </submittedName>
</protein>
<accession>A0A382PCX3</accession>
<proteinExistence type="predicted"/>
<feature type="non-terminal residue" evidence="1">
    <location>
        <position position="31"/>
    </location>
</feature>
<dbReference type="AlphaFoldDB" id="A0A382PCX3"/>
<dbReference type="EMBL" id="UINC01105642">
    <property type="protein sequence ID" value="SVC69731.1"/>
    <property type="molecule type" value="Genomic_DNA"/>
</dbReference>